<dbReference type="RefSeq" id="WP_246321528.1">
    <property type="nucleotide sequence ID" value="NZ_JACBZR010000001.1"/>
</dbReference>
<evidence type="ECO:0000313" key="2">
    <source>
        <dbReference type="EMBL" id="NYI79285.1"/>
    </source>
</evidence>
<dbReference type="AlphaFoldDB" id="A0A7Z0DPA7"/>
<accession>A0A7Z0DPA7</accession>
<reference evidence="2 3" key="1">
    <citation type="submission" date="2020-07" db="EMBL/GenBank/DDBJ databases">
        <title>Sequencing the genomes of 1000 actinobacteria strains.</title>
        <authorList>
            <person name="Klenk H.-P."/>
        </authorList>
    </citation>
    <scope>NUCLEOTIDE SEQUENCE [LARGE SCALE GENOMIC DNA]</scope>
    <source>
        <strain evidence="2 3">DSM 26487</strain>
    </source>
</reference>
<sequence>MRSVADMLILALILFGIVAGGVAQLILGRSMKDIDWTTAVVTGLLDSFVGGLGLSLATGNGLDLHATGLIGSIFGALPLTWAWGFWRRSREG</sequence>
<dbReference type="EMBL" id="JACBZR010000001">
    <property type="protein sequence ID" value="NYI79285.1"/>
    <property type="molecule type" value="Genomic_DNA"/>
</dbReference>
<gene>
    <name evidence="2" type="ORF">BJ988_003933</name>
</gene>
<evidence type="ECO:0000313" key="3">
    <source>
        <dbReference type="Proteomes" id="UP000564496"/>
    </source>
</evidence>
<keyword evidence="1" id="KW-0472">Membrane</keyword>
<keyword evidence="1" id="KW-0812">Transmembrane</keyword>
<protein>
    <submittedName>
        <fullName evidence="2">Putative membrane protein YeaQ/YmgE (Transglycosylase-associated protein family)</fullName>
    </submittedName>
</protein>
<feature type="transmembrane region" description="Helical" evidence="1">
    <location>
        <begin position="6"/>
        <end position="27"/>
    </location>
</feature>
<comment type="caution">
    <text evidence="2">The sequence shown here is derived from an EMBL/GenBank/DDBJ whole genome shotgun (WGS) entry which is preliminary data.</text>
</comment>
<keyword evidence="1" id="KW-1133">Transmembrane helix</keyword>
<keyword evidence="3" id="KW-1185">Reference proteome</keyword>
<organism evidence="2 3">
    <name type="scientific">Nocardioides panzhihuensis</name>
    <dbReference type="NCBI Taxonomy" id="860243"/>
    <lineage>
        <taxon>Bacteria</taxon>
        <taxon>Bacillati</taxon>
        <taxon>Actinomycetota</taxon>
        <taxon>Actinomycetes</taxon>
        <taxon>Propionibacteriales</taxon>
        <taxon>Nocardioidaceae</taxon>
        <taxon>Nocardioides</taxon>
    </lineage>
</organism>
<proteinExistence type="predicted"/>
<feature type="transmembrane region" description="Helical" evidence="1">
    <location>
        <begin position="64"/>
        <end position="86"/>
    </location>
</feature>
<evidence type="ECO:0000256" key="1">
    <source>
        <dbReference type="SAM" id="Phobius"/>
    </source>
</evidence>
<dbReference type="Proteomes" id="UP000564496">
    <property type="component" value="Unassembled WGS sequence"/>
</dbReference>
<name>A0A7Z0DPA7_9ACTN</name>